<reference evidence="9" key="1">
    <citation type="journal article" date="2019" name="Int. J. Syst. Evol. Microbiol.">
        <title>The Global Catalogue of Microorganisms (GCM) 10K type strain sequencing project: providing services to taxonomists for standard genome sequencing and annotation.</title>
        <authorList>
            <consortium name="The Broad Institute Genomics Platform"/>
            <consortium name="The Broad Institute Genome Sequencing Center for Infectious Disease"/>
            <person name="Wu L."/>
            <person name="Ma J."/>
        </authorList>
    </citation>
    <scope>NUCLEOTIDE SEQUENCE [LARGE SCALE GENOMIC DNA]</scope>
    <source>
        <strain evidence="9">CGMCC 1.8860</strain>
    </source>
</reference>
<proteinExistence type="predicted"/>
<dbReference type="PANTHER" id="PTHR21047:SF2">
    <property type="entry name" value="THYMIDINE DIPHOSPHO-4-KETO-RHAMNOSE 3,5-EPIMERASE"/>
    <property type="match status" value="1"/>
</dbReference>
<dbReference type="EC" id="5.1.3.13" evidence="3"/>
<dbReference type="Pfam" id="PF00908">
    <property type="entry name" value="dTDP_sugar_isom"/>
    <property type="match status" value="1"/>
</dbReference>
<dbReference type="EMBL" id="BMLY01000001">
    <property type="protein sequence ID" value="GGP24605.1"/>
    <property type="molecule type" value="Genomic_DNA"/>
</dbReference>
<dbReference type="SUPFAM" id="SSF51182">
    <property type="entry name" value="RmlC-like cupins"/>
    <property type="match status" value="1"/>
</dbReference>
<evidence type="ECO:0000256" key="7">
    <source>
        <dbReference type="ARBA" id="ARBA00033311"/>
    </source>
</evidence>
<dbReference type="RefSeq" id="WP_188688227.1">
    <property type="nucleotide sequence ID" value="NZ_BMLY01000001.1"/>
</dbReference>
<evidence type="ECO:0000256" key="3">
    <source>
        <dbReference type="ARBA" id="ARBA00012098"/>
    </source>
</evidence>
<evidence type="ECO:0000313" key="9">
    <source>
        <dbReference type="Proteomes" id="UP000621859"/>
    </source>
</evidence>
<evidence type="ECO:0000256" key="4">
    <source>
        <dbReference type="ARBA" id="ARBA00019595"/>
    </source>
</evidence>
<dbReference type="InterPro" id="IPR014710">
    <property type="entry name" value="RmlC-like_jellyroll"/>
</dbReference>
<keyword evidence="9" id="KW-1185">Reference proteome</keyword>
<evidence type="ECO:0000313" key="8">
    <source>
        <dbReference type="EMBL" id="GGP24605.1"/>
    </source>
</evidence>
<dbReference type="InterPro" id="IPR000888">
    <property type="entry name" value="RmlC-like"/>
</dbReference>
<name>A0ABQ2PGC9_9NEIS</name>
<gene>
    <name evidence="8" type="primary">rfbC-2</name>
    <name evidence="8" type="ORF">GCM10010971_04240</name>
</gene>
<evidence type="ECO:0000256" key="2">
    <source>
        <dbReference type="ARBA" id="ARBA00001997"/>
    </source>
</evidence>
<comment type="catalytic activity">
    <reaction evidence="1">
        <text>dTDP-4-dehydro-6-deoxy-alpha-D-glucose = dTDP-4-dehydro-beta-L-rhamnose</text>
        <dbReference type="Rhea" id="RHEA:16969"/>
        <dbReference type="ChEBI" id="CHEBI:57649"/>
        <dbReference type="ChEBI" id="CHEBI:62830"/>
        <dbReference type="EC" id="5.1.3.13"/>
    </reaction>
</comment>
<dbReference type="InterPro" id="IPR011051">
    <property type="entry name" value="RmlC_Cupin_sf"/>
</dbReference>
<comment type="function">
    <text evidence="2">Catalyzes the epimerization of the C3' and C5'positions of dTDP-6-deoxy-D-xylo-4-hexulose, forming dTDP-6-deoxy-L-lyxo-4-hexulose.</text>
</comment>
<dbReference type="CDD" id="cd00438">
    <property type="entry name" value="cupin_RmlC"/>
    <property type="match status" value="1"/>
</dbReference>
<dbReference type="PANTHER" id="PTHR21047">
    <property type="entry name" value="DTDP-6-DEOXY-D-GLUCOSE-3,5 EPIMERASE"/>
    <property type="match status" value="1"/>
</dbReference>
<evidence type="ECO:0000256" key="1">
    <source>
        <dbReference type="ARBA" id="ARBA00001298"/>
    </source>
</evidence>
<protein>
    <recommendedName>
        <fullName evidence="4">dTDP-4-dehydrorhamnose 3,5-epimerase</fullName>
        <ecNumber evidence="3">5.1.3.13</ecNumber>
    </recommendedName>
    <alternativeName>
        <fullName evidence="6">Thymidine diphospho-4-keto-rhamnose 3,5-epimerase</fullName>
    </alternativeName>
    <alternativeName>
        <fullName evidence="5">dTDP-4-keto-6-deoxyglucose 3,5-epimerase</fullName>
    </alternativeName>
    <alternativeName>
        <fullName evidence="7">dTDP-6-deoxy-D-xylo-4-hexulose 3,5-epimerase</fullName>
    </alternativeName>
</protein>
<evidence type="ECO:0000256" key="5">
    <source>
        <dbReference type="ARBA" id="ARBA00029758"/>
    </source>
</evidence>
<evidence type="ECO:0000256" key="6">
    <source>
        <dbReference type="ARBA" id="ARBA00031424"/>
    </source>
</evidence>
<sequence length="183" mass="20290">MRITPLDIPGAAILETDRRGDERGSFARWFCADELAALLGGSHVCQVNHSFTQEQGSIRGLHFQYPPAAEKKVIRCLSGAVFDVVVDLRASSPTFLQWRSVELSAKNDRALLLPEGCAHGFQTLAEATQLLYLHTALYTPSLEGGLRYNDPRLNIAWPLPPAQLSARDQQHPLLTEDFRGIEP</sequence>
<accession>A0ABQ2PGC9</accession>
<dbReference type="Gene3D" id="2.60.120.10">
    <property type="entry name" value="Jelly Rolls"/>
    <property type="match status" value="1"/>
</dbReference>
<organism evidence="8 9">
    <name type="scientific">Silvimonas amylolytica</name>
    <dbReference type="NCBI Taxonomy" id="449663"/>
    <lineage>
        <taxon>Bacteria</taxon>
        <taxon>Pseudomonadati</taxon>
        <taxon>Pseudomonadota</taxon>
        <taxon>Betaproteobacteria</taxon>
        <taxon>Neisseriales</taxon>
        <taxon>Chitinibacteraceae</taxon>
        <taxon>Silvimonas</taxon>
    </lineage>
</organism>
<dbReference type="Proteomes" id="UP000621859">
    <property type="component" value="Unassembled WGS sequence"/>
</dbReference>
<comment type="caution">
    <text evidence="8">The sequence shown here is derived from an EMBL/GenBank/DDBJ whole genome shotgun (WGS) entry which is preliminary data.</text>
</comment>